<organism evidence="1 2">
    <name type="scientific">Plakobranchus ocellatus</name>
    <dbReference type="NCBI Taxonomy" id="259542"/>
    <lineage>
        <taxon>Eukaryota</taxon>
        <taxon>Metazoa</taxon>
        <taxon>Spiralia</taxon>
        <taxon>Lophotrochozoa</taxon>
        <taxon>Mollusca</taxon>
        <taxon>Gastropoda</taxon>
        <taxon>Heterobranchia</taxon>
        <taxon>Euthyneura</taxon>
        <taxon>Panpulmonata</taxon>
        <taxon>Sacoglossa</taxon>
        <taxon>Placobranchoidea</taxon>
        <taxon>Plakobranchidae</taxon>
        <taxon>Plakobranchus</taxon>
    </lineage>
</organism>
<comment type="caution">
    <text evidence="1">The sequence shown here is derived from an EMBL/GenBank/DDBJ whole genome shotgun (WGS) entry which is preliminary data.</text>
</comment>
<evidence type="ECO:0000313" key="1">
    <source>
        <dbReference type="EMBL" id="GFN75968.1"/>
    </source>
</evidence>
<dbReference type="AlphaFoldDB" id="A0AAV3Y1W4"/>
<protein>
    <submittedName>
        <fullName evidence="1">Transposase</fullName>
    </submittedName>
</protein>
<gene>
    <name evidence="1" type="ORF">PoB_000247400</name>
</gene>
<reference evidence="1 2" key="1">
    <citation type="journal article" date="2021" name="Elife">
        <title>Chloroplast acquisition without the gene transfer in kleptoplastic sea slugs, Plakobranchus ocellatus.</title>
        <authorList>
            <person name="Maeda T."/>
            <person name="Takahashi S."/>
            <person name="Yoshida T."/>
            <person name="Shimamura S."/>
            <person name="Takaki Y."/>
            <person name="Nagai Y."/>
            <person name="Toyoda A."/>
            <person name="Suzuki Y."/>
            <person name="Arimoto A."/>
            <person name="Ishii H."/>
            <person name="Satoh N."/>
            <person name="Nishiyama T."/>
            <person name="Hasebe M."/>
            <person name="Maruyama T."/>
            <person name="Minagawa J."/>
            <person name="Obokata J."/>
            <person name="Shigenobu S."/>
        </authorList>
    </citation>
    <scope>NUCLEOTIDE SEQUENCE [LARGE SCALE GENOMIC DNA]</scope>
</reference>
<proteinExistence type="predicted"/>
<sequence>MRYLVQVSIINAFRFIKCANPDAARDTIASSHLQFRTTIVKALMKKAVAKKHVAEAPSVAGQSRLYASAHALSKMPGHKRRCFQCAVDSVKMASGRTRETTTGRHLCNIHLHGGACYSKYHENLKNGH</sequence>
<name>A0AAV3Y1W4_9GAST</name>
<dbReference type="EMBL" id="BLXT01000311">
    <property type="protein sequence ID" value="GFN75968.1"/>
    <property type="molecule type" value="Genomic_DNA"/>
</dbReference>
<accession>A0AAV3Y1W4</accession>
<dbReference type="Proteomes" id="UP000735302">
    <property type="component" value="Unassembled WGS sequence"/>
</dbReference>
<evidence type="ECO:0000313" key="2">
    <source>
        <dbReference type="Proteomes" id="UP000735302"/>
    </source>
</evidence>
<keyword evidence="2" id="KW-1185">Reference proteome</keyword>